<dbReference type="InterPro" id="IPR011146">
    <property type="entry name" value="HIT-like"/>
</dbReference>
<name>A0A222FLB8_9GAMM</name>
<dbReference type="Gene3D" id="3.30.428.10">
    <property type="entry name" value="HIT-like"/>
    <property type="match status" value="1"/>
</dbReference>
<reference evidence="3 4" key="1">
    <citation type="submission" date="2017-07" db="EMBL/GenBank/DDBJ databases">
        <title>Annotated genome sequence of Bacterioplanes sanyensis isolated from Red Sea.</title>
        <authorList>
            <person name="Rehman Z.U."/>
        </authorList>
    </citation>
    <scope>NUCLEOTIDE SEQUENCE [LARGE SCALE GENOMIC DNA]</scope>
    <source>
        <strain evidence="3 4">NV9</strain>
    </source>
</reference>
<dbReference type="RefSeq" id="WP_094060737.1">
    <property type="nucleotide sequence ID" value="NZ_CP022530.1"/>
</dbReference>
<dbReference type="InterPro" id="IPR026026">
    <property type="entry name" value="HIT_Hint"/>
</dbReference>
<evidence type="ECO:0000256" key="1">
    <source>
        <dbReference type="PROSITE-ProRule" id="PRU00464"/>
    </source>
</evidence>
<proteinExistence type="predicted"/>
<dbReference type="Proteomes" id="UP000202440">
    <property type="component" value="Chromosome"/>
</dbReference>
<dbReference type="InterPro" id="IPR036265">
    <property type="entry name" value="HIT-like_sf"/>
</dbReference>
<protein>
    <submittedName>
        <fullName evidence="3">HIT family protein</fullName>
    </submittedName>
</protein>
<evidence type="ECO:0000259" key="2">
    <source>
        <dbReference type="PROSITE" id="PS51084"/>
    </source>
</evidence>
<evidence type="ECO:0000313" key="4">
    <source>
        <dbReference type="Proteomes" id="UP000202440"/>
    </source>
</evidence>
<organism evidence="3 4">
    <name type="scientific">Bacterioplanes sanyensis</name>
    <dbReference type="NCBI Taxonomy" id="1249553"/>
    <lineage>
        <taxon>Bacteria</taxon>
        <taxon>Pseudomonadati</taxon>
        <taxon>Pseudomonadota</taxon>
        <taxon>Gammaproteobacteria</taxon>
        <taxon>Oceanospirillales</taxon>
        <taxon>Oceanospirillaceae</taxon>
        <taxon>Bacterioplanes</taxon>
    </lineage>
</organism>
<dbReference type="EMBL" id="CP022530">
    <property type="protein sequence ID" value="ASP39559.1"/>
    <property type="molecule type" value="Genomic_DNA"/>
</dbReference>
<sequence>MFRLDERLQADTAWIGRLPLSQVLLMNDARYPWVILVPVRTDVFEIYHLSEQDRIQMAKESALVAEKLADHYAARSMNIGALGNVVPQLHVHHVVRKEGDPAWPAPVWGHSTAVPYEAAALEQTVHELQSLLGSHLIEDVAAADEAANNVYW</sequence>
<dbReference type="GO" id="GO:0003824">
    <property type="term" value="F:catalytic activity"/>
    <property type="evidence" value="ECO:0007669"/>
    <property type="project" value="InterPro"/>
</dbReference>
<evidence type="ECO:0000313" key="3">
    <source>
        <dbReference type="EMBL" id="ASP39559.1"/>
    </source>
</evidence>
<accession>A0A222FLB8</accession>
<gene>
    <name evidence="3" type="ORF">CHH28_13120</name>
</gene>
<comment type="caution">
    <text evidence="1">Lacks conserved residue(s) required for the propagation of feature annotation.</text>
</comment>
<dbReference type="Pfam" id="PF01230">
    <property type="entry name" value="HIT"/>
    <property type="match status" value="1"/>
</dbReference>
<dbReference type="OrthoDB" id="9799145at2"/>
<dbReference type="KEGG" id="bsan:CHH28_13120"/>
<keyword evidence="4" id="KW-1185">Reference proteome</keyword>
<dbReference type="PROSITE" id="PS51084">
    <property type="entry name" value="HIT_2"/>
    <property type="match status" value="1"/>
</dbReference>
<dbReference type="AlphaFoldDB" id="A0A222FLB8"/>
<dbReference type="PIRSF" id="PIRSF000714">
    <property type="entry name" value="HIT"/>
    <property type="match status" value="1"/>
</dbReference>
<feature type="domain" description="HIT" evidence="2">
    <location>
        <begin position="34"/>
        <end position="103"/>
    </location>
</feature>
<dbReference type="SUPFAM" id="SSF54197">
    <property type="entry name" value="HIT-like"/>
    <property type="match status" value="1"/>
</dbReference>